<comment type="pathway">
    <text evidence="1 6">Pyrimidine metabolism; dUMP biosynthesis; dUMP from dCTP (dUTP route): step 2/2.</text>
</comment>
<dbReference type="InterPro" id="IPR036157">
    <property type="entry name" value="dUTPase-like_sf"/>
</dbReference>
<keyword evidence="6" id="KW-0479">Metal-binding</keyword>
<feature type="domain" description="dUTPase-like" evidence="7">
    <location>
        <begin position="45"/>
        <end position="172"/>
    </location>
</feature>
<keyword evidence="9" id="KW-1185">Reference proteome</keyword>
<dbReference type="EMBL" id="ML003597">
    <property type="protein sequence ID" value="RKP33734.1"/>
    <property type="molecule type" value="Genomic_DNA"/>
</dbReference>
<reference evidence="9" key="1">
    <citation type="journal article" date="2018" name="Nat. Microbiol.">
        <title>Leveraging single-cell genomics to expand the fungal tree of life.</title>
        <authorList>
            <person name="Ahrendt S.R."/>
            <person name="Quandt C.A."/>
            <person name="Ciobanu D."/>
            <person name="Clum A."/>
            <person name="Salamov A."/>
            <person name="Andreopoulos B."/>
            <person name="Cheng J.F."/>
            <person name="Woyke T."/>
            <person name="Pelin A."/>
            <person name="Henrissat B."/>
            <person name="Reynolds N.K."/>
            <person name="Benny G.L."/>
            <person name="Smith M.E."/>
            <person name="James T.Y."/>
            <person name="Grigoriev I.V."/>
        </authorList>
    </citation>
    <scope>NUCLEOTIDE SEQUENCE [LARGE SCALE GENOMIC DNA]</scope>
    <source>
        <strain evidence="9">RSA 468</strain>
    </source>
</reference>
<keyword evidence="4 6" id="KW-0378">Hydrolase</keyword>
<proteinExistence type="inferred from homology"/>
<evidence type="ECO:0000313" key="9">
    <source>
        <dbReference type="Proteomes" id="UP000268162"/>
    </source>
</evidence>
<gene>
    <name evidence="8" type="ORF">BJ085DRAFT_14832</name>
</gene>
<dbReference type="EC" id="3.6.1.23" evidence="6"/>
<dbReference type="GO" id="GO:0046081">
    <property type="term" value="P:dUTP catabolic process"/>
    <property type="evidence" value="ECO:0007669"/>
    <property type="project" value="UniProtKB-UniRule"/>
</dbReference>
<comment type="subunit">
    <text evidence="3 6">Homotrimer.</text>
</comment>
<organism evidence="8 9">
    <name type="scientific">Dimargaris cristalligena</name>
    <dbReference type="NCBI Taxonomy" id="215637"/>
    <lineage>
        <taxon>Eukaryota</taxon>
        <taxon>Fungi</taxon>
        <taxon>Fungi incertae sedis</taxon>
        <taxon>Zoopagomycota</taxon>
        <taxon>Kickxellomycotina</taxon>
        <taxon>Dimargaritomycetes</taxon>
        <taxon>Dimargaritales</taxon>
        <taxon>Dimargaritaceae</taxon>
        <taxon>Dimargaris</taxon>
    </lineage>
</organism>
<comment type="function">
    <text evidence="6">Involved in nucleotide metabolism via production of dUMP, the immediate precursor of thymidine nucleotides, and decreases the intracellular concentration of dUTP so that uracil cannot be incorporated into DNA.</text>
</comment>
<evidence type="ECO:0000256" key="1">
    <source>
        <dbReference type="ARBA" id="ARBA00005142"/>
    </source>
</evidence>
<keyword evidence="6" id="KW-0460">Magnesium</keyword>
<comment type="similarity">
    <text evidence="2 6">Belongs to the dUTPase family.</text>
</comment>
<protein>
    <recommendedName>
        <fullName evidence="6">Deoxyuridine 5'-triphosphate nucleotidohydrolase</fullName>
        <shortName evidence="6">dUTPase</shortName>
        <ecNumber evidence="6">3.6.1.23</ecNumber>
    </recommendedName>
    <alternativeName>
        <fullName evidence="6">dUTP pyrophosphatase</fullName>
    </alternativeName>
</protein>
<keyword evidence="5 6" id="KW-0546">Nucleotide metabolism</keyword>
<dbReference type="InterPro" id="IPR008181">
    <property type="entry name" value="dUTPase"/>
</dbReference>
<dbReference type="STRING" id="215637.A0A4P9ZKF2"/>
<dbReference type="SUPFAM" id="SSF51283">
    <property type="entry name" value="dUTPase-like"/>
    <property type="match status" value="1"/>
</dbReference>
<evidence type="ECO:0000256" key="3">
    <source>
        <dbReference type="ARBA" id="ARBA00011233"/>
    </source>
</evidence>
<evidence type="ECO:0000256" key="4">
    <source>
        <dbReference type="ARBA" id="ARBA00022801"/>
    </source>
</evidence>
<sequence length="174" mass="18984">MFDFEIRHIKGVDNPVADALSRLPVKPLATPPHTSQLKIFARDDVPLPKLRHLADAGIDVVTRVDVRFEPGEATRVPTGLYCTPPEGTYIRVADRSSMALQGFRVGGGVIDPGYTGEICVIISNETNRVQDLRQGDRVAQLILERFAKPDVIRVPKEAILGDRRGAGFGSTGVN</sequence>
<dbReference type="PANTHER" id="PTHR11241">
    <property type="entry name" value="DEOXYURIDINE 5'-TRIPHOSPHATE NUCLEOTIDOHYDROLASE"/>
    <property type="match status" value="1"/>
</dbReference>
<evidence type="ECO:0000256" key="2">
    <source>
        <dbReference type="ARBA" id="ARBA00006581"/>
    </source>
</evidence>
<evidence type="ECO:0000256" key="6">
    <source>
        <dbReference type="RuleBase" id="RU367024"/>
    </source>
</evidence>
<dbReference type="Proteomes" id="UP000268162">
    <property type="component" value="Unassembled WGS sequence"/>
</dbReference>
<evidence type="ECO:0000256" key="5">
    <source>
        <dbReference type="ARBA" id="ARBA00023080"/>
    </source>
</evidence>
<dbReference type="InterPro" id="IPR029054">
    <property type="entry name" value="dUTPase-like"/>
</dbReference>
<dbReference type="GO" id="GO:0004170">
    <property type="term" value="F:dUTP diphosphatase activity"/>
    <property type="evidence" value="ECO:0007669"/>
    <property type="project" value="UniProtKB-UniRule"/>
</dbReference>
<comment type="catalytic activity">
    <reaction evidence="6">
        <text>dUTP + H2O = dUMP + diphosphate + H(+)</text>
        <dbReference type="Rhea" id="RHEA:10248"/>
        <dbReference type="ChEBI" id="CHEBI:15377"/>
        <dbReference type="ChEBI" id="CHEBI:15378"/>
        <dbReference type="ChEBI" id="CHEBI:33019"/>
        <dbReference type="ChEBI" id="CHEBI:61555"/>
        <dbReference type="ChEBI" id="CHEBI:246422"/>
        <dbReference type="EC" id="3.6.1.23"/>
    </reaction>
</comment>
<dbReference type="Gene3D" id="2.70.40.10">
    <property type="match status" value="1"/>
</dbReference>
<dbReference type="Pfam" id="PF00692">
    <property type="entry name" value="dUTPase"/>
    <property type="match status" value="1"/>
</dbReference>
<comment type="cofactor">
    <cofactor evidence="6">
        <name>Mg(2+)</name>
        <dbReference type="ChEBI" id="CHEBI:18420"/>
    </cofactor>
</comment>
<evidence type="ECO:0000313" key="8">
    <source>
        <dbReference type="EMBL" id="RKP33734.1"/>
    </source>
</evidence>
<dbReference type="GO" id="GO:0006226">
    <property type="term" value="P:dUMP biosynthetic process"/>
    <property type="evidence" value="ECO:0007669"/>
    <property type="project" value="UniProtKB-UniRule"/>
</dbReference>
<dbReference type="UniPathway" id="UPA00610">
    <property type="reaction ID" value="UER00666"/>
</dbReference>
<feature type="non-terminal residue" evidence="8">
    <location>
        <position position="174"/>
    </location>
</feature>
<evidence type="ECO:0000259" key="7">
    <source>
        <dbReference type="Pfam" id="PF00692"/>
    </source>
</evidence>
<dbReference type="AlphaFoldDB" id="A0A4P9ZKF2"/>
<dbReference type="InterPro" id="IPR033704">
    <property type="entry name" value="dUTPase_trimeric"/>
</dbReference>
<accession>A0A4P9ZKF2</accession>
<dbReference type="CDD" id="cd07557">
    <property type="entry name" value="trimeric_dUTPase"/>
    <property type="match status" value="1"/>
</dbReference>
<dbReference type="PANTHER" id="PTHR11241:SF0">
    <property type="entry name" value="DEOXYURIDINE 5'-TRIPHOSPHATE NUCLEOTIDOHYDROLASE"/>
    <property type="match status" value="1"/>
</dbReference>
<dbReference type="GO" id="GO:0000287">
    <property type="term" value="F:magnesium ion binding"/>
    <property type="evidence" value="ECO:0007669"/>
    <property type="project" value="UniProtKB-UniRule"/>
</dbReference>
<name>A0A4P9ZKF2_9FUNG</name>